<gene>
    <name evidence="6" type="ORF">J2W36_004464</name>
</gene>
<keyword evidence="7" id="KW-1185">Reference proteome</keyword>
<dbReference type="PANTHER" id="PTHR47514">
    <property type="entry name" value="TRANSKETOLASE N-TERMINAL SECTION-RELATED"/>
    <property type="match status" value="1"/>
</dbReference>
<dbReference type="RefSeq" id="WP_307691941.1">
    <property type="nucleotide sequence ID" value="NZ_JAUSRO010000016.1"/>
</dbReference>
<dbReference type="Gene3D" id="3.40.50.970">
    <property type="match status" value="1"/>
</dbReference>
<protein>
    <submittedName>
        <fullName evidence="6">Transketolase</fullName>
        <ecNumber evidence="6">2.2.1.1</ecNumber>
    </submittedName>
</protein>
<dbReference type="Proteomes" id="UP001226867">
    <property type="component" value="Unassembled WGS sequence"/>
</dbReference>
<keyword evidence="3" id="KW-0786">Thiamine pyrophosphate</keyword>
<dbReference type="EMBL" id="JAUSRO010000016">
    <property type="protein sequence ID" value="MDP9902188.1"/>
    <property type="molecule type" value="Genomic_DNA"/>
</dbReference>
<dbReference type="GO" id="GO:0004802">
    <property type="term" value="F:transketolase activity"/>
    <property type="evidence" value="ECO:0007669"/>
    <property type="project" value="UniProtKB-EC"/>
</dbReference>
<comment type="caution">
    <text evidence="6">The sequence shown here is derived from an EMBL/GenBank/DDBJ whole genome shotgun (WGS) entry which is preliminary data.</text>
</comment>
<comment type="similarity">
    <text evidence="2">Belongs to the transketolase family.</text>
</comment>
<evidence type="ECO:0000313" key="6">
    <source>
        <dbReference type="EMBL" id="MDP9902188.1"/>
    </source>
</evidence>
<evidence type="ECO:0000313" key="7">
    <source>
        <dbReference type="Proteomes" id="UP001226867"/>
    </source>
</evidence>
<feature type="transmembrane region" description="Helical" evidence="4">
    <location>
        <begin position="23"/>
        <end position="46"/>
    </location>
</feature>
<dbReference type="SUPFAM" id="SSF52518">
    <property type="entry name" value="Thiamin diphosphate-binding fold (THDP-binding)"/>
    <property type="match status" value="1"/>
</dbReference>
<evidence type="ECO:0000259" key="5">
    <source>
        <dbReference type="Pfam" id="PF00456"/>
    </source>
</evidence>
<dbReference type="Pfam" id="PF00456">
    <property type="entry name" value="Transketolase_N"/>
    <property type="match status" value="1"/>
</dbReference>
<keyword evidence="4" id="KW-0812">Transmembrane</keyword>
<organism evidence="6 7">
    <name type="scientific">Variovorax ginsengisoli</name>
    <dbReference type="NCBI Taxonomy" id="363844"/>
    <lineage>
        <taxon>Bacteria</taxon>
        <taxon>Pseudomonadati</taxon>
        <taxon>Pseudomonadota</taxon>
        <taxon>Betaproteobacteria</taxon>
        <taxon>Burkholderiales</taxon>
        <taxon>Comamonadaceae</taxon>
        <taxon>Variovorax</taxon>
    </lineage>
</organism>
<keyword evidence="4" id="KW-0472">Membrane</keyword>
<feature type="domain" description="Transketolase N-terminal" evidence="5">
    <location>
        <begin position="16"/>
        <end position="263"/>
    </location>
</feature>
<keyword evidence="4" id="KW-1133">Transmembrane helix</keyword>
<evidence type="ECO:0000256" key="1">
    <source>
        <dbReference type="ARBA" id="ARBA00001964"/>
    </source>
</evidence>
<evidence type="ECO:0000256" key="3">
    <source>
        <dbReference type="ARBA" id="ARBA00023052"/>
    </source>
</evidence>
<proteinExistence type="inferred from homology"/>
<dbReference type="PANTHER" id="PTHR47514:SF1">
    <property type="entry name" value="TRANSKETOLASE N-TERMINAL SECTION-RELATED"/>
    <property type="match status" value="1"/>
</dbReference>
<evidence type="ECO:0000256" key="2">
    <source>
        <dbReference type="ARBA" id="ARBA00007131"/>
    </source>
</evidence>
<dbReference type="InterPro" id="IPR029061">
    <property type="entry name" value="THDP-binding"/>
</dbReference>
<reference evidence="6 7" key="1">
    <citation type="submission" date="2023-07" db="EMBL/GenBank/DDBJ databases">
        <title>Sorghum-associated microbial communities from plants grown in Nebraska, USA.</title>
        <authorList>
            <person name="Schachtman D."/>
        </authorList>
    </citation>
    <scope>NUCLEOTIDE SEQUENCE [LARGE SCALE GENOMIC DNA]</scope>
    <source>
        <strain evidence="6 7">DS1607</strain>
    </source>
</reference>
<dbReference type="CDD" id="cd02012">
    <property type="entry name" value="TPP_TK"/>
    <property type="match status" value="1"/>
</dbReference>
<evidence type="ECO:0000256" key="4">
    <source>
        <dbReference type="SAM" id="Phobius"/>
    </source>
</evidence>
<accession>A0ABT9SCV4</accession>
<sequence length="275" mass="29750">MQTSIHSSDRFKPSVLRKTVLDMAYAGSTVHIGCAFSIIEILAVLYRNHLRYPDNTPDSAGRDYLVLSKGHGVMAQYACMYERGWLTDTQVQNYFADGSELKGLSDSRIPGLEVTSGSLGHGFSVGVGLALAAKLRFTDQKTYAIVGDGEINEGPIWEGALFAAHHELDNFMVIVDENGFQAMGATKDVMSLGSIESKFESFGFEAVTIDGHDEAALDGAIAALWASPSKRPKALIAKTVKGKGVPFMENNNMWHYTRLNDKTHAEAVAAVAQGA</sequence>
<name>A0ABT9SCV4_9BURK</name>
<dbReference type="EC" id="2.2.1.1" evidence="6"/>
<keyword evidence="6" id="KW-0808">Transferase</keyword>
<dbReference type="InterPro" id="IPR005474">
    <property type="entry name" value="Transketolase_N"/>
</dbReference>
<comment type="cofactor">
    <cofactor evidence="1">
        <name>thiamine diphosphate</name>
        <dbReference type="ChEBI" id="CHEBI:58937"/>
    </cofactor>
</comment>